<feature type="compositionally biased region" description="Low complexity" evidence="7">
    <location>
        <begin position="41"/>
        <end position="77"/>
    </location>
</feature>
<dbReference type="InterPro" id="IPR019821">
    <property type="entry name" value="Kinesin_motor_CS"/>
</dbReference>
<organism evidence="9 10">
    <name type="scientific">Austropuccinia psidii MF-1</name>
    <dbReference type="NCBI Taxonomy" id="1389203"/>
    <lineage>
        <taxon>Eukaryota</taxon>
        <taxon>Fungi</taxon>
        <taxon>Dikarya</taxon>
        <taxon>Basidiomycota</taxon>
        <taxon>Pucciniomycotina</taxon>
        <taxon>Pucciniomycetes</taxon>
        <taxon>Pucciniales</taxon>
        <taxon>Sphaerophragmiaceae</taxon>
        <taxon>Austropuccinia</taxon>
    </lineage>
</organism>
<feature type="compositionally biased region" description="Low complexity" evidence="7">
    <location>
        <begin position="1512"/>
        <end position="1521"/>
    </location>
</feature>
<keyword evidence="3 6" id="KW-0175">Coiled coil</keyword>
<evidence type="ECO:0000256" key="4">
    <source>
        <dbReference type="ARBA" id="ARBA00023175"/>
    </source>
</evidence>
<feature type="region of interest" description="Disordered" evidence="7">
    <location>
        <begin position="1621"/>
        <end position="1668"/>
    </location>
</feature>
<feature type="region of interest" description="Disordered" evidence="7">
    <location>
        <begin position="116"/>
        <end position="136"/>
    </location>
</feature>
<dbReference type="PANTHER" id="PTHR47968:SF75">
    <property type="entry name" value="CENTROMERE-ASSOCIATED PROTEIN E"/>
    <property type="match status" value="1"/>
</dbReference>
<gene>
    <name evidence="9" type="ORF">O181_026076</name>
</gene>
<dbReference type="PROSITE" id="PS00411">
    <property type="entry name" value="KINESIN_MOTOR_1"/>
    <property type="match status" value="1"/>
</dbReference>
<evidence type="ECO:0000313" key="9">
    <source>
        <dbReference type="EMBL" id="MBW0486361.1"/>
    </source>
</evidence>
<evidence type="ECO:0000256" key="1">
    <source>
        <dbReference type="ARBA" id="ARBA00022741"/>
    </source>
</evidence>
<keyword evidence="4 5" id="KW-0505">Motor protein</keyword>
<keyword evidence="2 5" id="KW-0067">ATP-binding</keyword>
<feature type="region of interest" description="Disordered" evidence="7">
    <location>
        <begin position="1"/>
        <end position="77"/>
    </location>
</feature>
<dbReference type="PRINTS" id="PR00380">
    <property type="entry name" value="KINESINHEAVY"/>
</dbReference>
<feature type="compositionally biased region" description="Low complexity" evidence="7">
    <location>
        <begin position="121"/>
        <end position="136"/>
    </location>
</feature>
<dbReference type="PROSITE" id="PS50067">
    <property type="entry name" value="KINESIN_MOTOR_2"/>
    <property type="match status" value="1"/>
</dbReference>
<keyword evidence="1 5" id="KW-0547">Nucleotide-binding</keyword>
<name>A0A9Q3CJT2_9BASI</name>
<dbReference type="GO" id="GO:0005874">
    <property type="term" value="C:microtubule"/>
    <property type="evidence" value="ECO:0007669"/>
    <property type="project" value="TreeGrafter"/>
</dbReference>
<dbReference type="GO" id="GO:0008017">
    <property type="term" value="F:microtubule binding"/>
    <property type="evidence" value="ECO:0007669"/>
    <property type="project" value="InterPro"/>
</dbReference>
<feature type="coiled-coil region" evidence="6">
    <location>
        <begin position="577"/>
        <end position="604"/>
    </location>
</feature>
<dbReference type="OrthoDB" id="3176171at2759"/>
<feature type="region of interest" description="Disordered" evidence="7">
    <location>
        <begin position="1512"/>
        <end position="1589"/>
    </location>
</feature>
<dbReference type="InterPro" id="IPR001752">
    <property type="entry name" value="Kinesin_motor_dom"/>
</dbReference>
<feature type="coiled-coil region" evidence="6">
    <location>
        <begin position="954"/>
        <end position="1074"/>
    </location>
</feature>
<sequence>MESQNQAKRLSATNHNINHVNHSLFNKPTHKLSRSNSLTISSHQSSQYNQNHSSPSKSSSKSRPNSPIKSISSSPLIIHRSQTINNLNYKLKSNHQSLSSEKIDIFTTPKRNPCLNLNPTSNSNASNSIFNSDFNNNKTQHNQLLEFDQNQNQDQQQQQLEPIQENSINHQPLSNSNSLSLTSPVQSDHHQTENVLVCVRIKPILTSALSDIDFDTPISHHRQLSLNQKQANQTNQKFGSWLIDHPKSSISLSTSHPIIDRRGTGTSEALNGSDGYEFKLDRIFDPFSTTSDLYHHNVQSLIESCVKDGYNATIFAYGQTGSGKTFTMMGNRDDGDEESQGVIPRAIEQVFDVISSDSEREYLLRVSYLEIYNESLKDLLSDDPSSISQNRLTIYANDQGRIYVNGIREEVVSDPIQVLDAISRGEKSRHVGTTDWNERSSRSHTVFTMTVESRPKHTSSPSNDGLTQISQLNLIDLAGSESAASSSERRKEGAFINKSLLALSNVISKLAKHEPHIPYRDSKLTRLLQTSLSGNAKVLVICTISAGTDSVVETLSTLRFARRAKMVITKAERGTILDDQSALLQAYQQEITSLKAQLQQNSHALSISTTSTPALAELNAEKCKAESELTALRFERIRLQEQIEHLNRRILTSQTIESNTRRASNAHALTRRIVSGHEDRPSKPVKSRVSDFGGVMGMITLGLGASRCLHSGSGMTEDSHAQFQRELKLQQELKSVRLELEKLKQEKEDPTSHNNPSLNGIELLKQQISVLEGEKENLPDGLVENHPEAERIKHLEDQLEGMQRTQQELTDFHQSELKNLKDTISFLESAKQVELSDVHQTLEKQYQEQQQELKQALEADQEKIKELETLISELRHEHSTQKQRIQDATTAEQRIKDLELEYNNYKEEHEALLEASQAKLTALELNSTSSSKQEDKGVSAPSDSSLSTEFELKLKASEELRAKLEVELNSLCEKTKDEFLAHKEAIALLESERANAEAKVEELKRLIESESISNLPEKDLVPREELVKLEVECTNLQENLARLTTQNSPELDLFEAQQKRITELETELEQTRLGVGDLKTIENNTDDQTSNARIVKLEFDLSEAISTTQQLLMEKAALEEKVKQLGNDTGKEQVQGLERKLNEMKDLLVKEENARVAVEAELLEKSLELKIKTSSLSDLETDTSVLKAKLEGLEKKSFMEHNKTSEKEIELMLVIEERDKYLSETKQLQNFLNEQTIAQAEKLKSTIEFYNSKAQKAEEMAHEGQSDYSKLKKAYGDSESNLERAQSESNKLKAELKTVVMERTKQESQYQTLQHLVSSLEQELARKKEQEEEALKQSEKSFRQSLENEVETLKEAYNLKLEQLEHDKANLTAHLAKIGKDSMHQTTVAKIEKIVDLECTIEEQNRIIEGLNIELESLKKSTTHFRHQFARDRFQDHEHYHQSTEQELERLYHIVDEQEKRLSDAKTDLSKWQARVKSQAQIISKLQTPSQSDFQQRRLSLLSVASTDQCSTSSRSASKMSAPPLSTGTTVLGPTRTPAAWQPGHHSRPSSSLVGRSGPHVLESPKPLPVPASFVTNEEDEARRRKDRRRTIEKDMAKLKDENVVERKLNVLLSSATKYNENSNNKFYGEPSSKSVLSGISNRTNNRLSYQPSSSSTTSSNFLNGLATNQNNRNSMIESCGLNNNQRFNQKR</sequence>
<feature type="coiled-coil region" evidence="6">
    <location>
        <begin position="1233"/>
        <end position="1475"/>
    </location>
</feature>
<dbReference type="InterPro" id="IPR027417">
    <property type="entry name" value="P-loop_NTPase"/>
</dbReference>
<feature type="coiled-coil region" evidence="6">
    <location>
        <begin position="1108"/>
        <end position="1196"/>
    </location>
</feature>
<evidence type="ECO:0000313" key="10">
    <source>
        <dbReference type="Proteomes" id="UP000765509"/>
    </source>
</evidence>
<feature type="coiled-coil region" evidence="6">
    <location>
        <begin position="792"/>
        <end position="926"/>
    </location>
</feature>
<accession>A0A9Q3CJT2</accession>
<feature type="binding site" evidence="5">
    <location>
        <begin position="318"/>
        <end position="325"/>
    </location>
    <ligand>
        <name>ATP</name>
        <dbReference type="ChEBI" id="CHEBI:30616"/>
    </ligand>
</feature>
<dbReference type="SUPFAM" id="SSF52540">
    <property type="entry name" value="P-loop containing nucleoside triphosphate hydrolases"/>
    <property type="match status" value="1"/>
</dbReference>
<dbReference type="InterPro" id="IPR036961">
    <property type="entry name" value="Kinesin_motor_dom_sf"/>
</dbReference>
<dbReference type="PANTHER" id="PTHR47968">
    <property type="entry name" value="CENTROMERE PROTEIN E"/>
    <property type="match status" value="1"/>
</dbReference>
<evidence type="ECO:0000256" key="3">
    <source>
        <dbReference type="ARBA" id="ARBA00023054"/>
    </source>
</evidence>
<protein>
    <recommendedName>
        <fullName evidence="8">Kinesin motor domain-containing protein</fullName>
    </recommendedName>
</protein>
<dbReference type="Proteomes" id="UP000765509">
    <property type="component" value="Unassembled WGS sequence"/>
</dbReference>
<evidence type="ECO:0000256" key="2">
    <source>
        <dbReference type="ARBA" id="ARBA00022840"/>
    </source>
</evidence>
<dbReference type="GO" id="GO:0003777">
    <property type="term" value="F:microtubule motor activity"/>
    <property type="evidence" value="ECO:0007669"/>
    <property type="project" value="InterPro"/>
</dbReference>
<proteinExistence type="inferred from homology"/>
<comment type="similarity">
    <text evidence="5">Belongs to the TRAFAC class myosin-kinesin ATPase superfamily. Kinesin family.</text>
</comment>
<feature type="domain" description="Kinesin motor" evidence="8">
    <location>
        <begin position="194"/>
        <end position="567"/>
    </location>
</feature>
<evidence type="ECO:0000256" key="5">
    <source>
        <dbReference type="PROSITE-ProRule" id="PRU00283"/>
    </source>
</evidence>
<dbReference type="GO" id="GO:0007018">
    <property type="term" value="P:microtubule-based movement"/>
    <property type="evidence" value="ECO:0007669"/>
    <property type="project" value="InterPro"/>
</dbReference>
<evidence type="ECO:0000256" key="7">
    <source>
        <dbReference type="SAM" id="MobiDB-lite"/>
    </source>
</evidence>
<reference evidence="9" key="1">
    <citation type="submission" date="2021-03" db="EMBL/GenBank/DDBJ databases">
        <title>Draft genome sequence of rust myrtle Austropuccinia psidii MF-1, a brazilian biotype.</title>
        <authorList>
            <person name="Quecine M.C."/>
            <person name="Pachon D.M.R."/>
            <person name="Bonatelli M.L."/>
            <person name="Correr F.H."/>
            <person name="Franceschini L.M."/>
            <person name="Leite T.F."/>
            <person name="Margarido G.R.A."/>
            <person name="Almeida C.A."/>
            <person name="Ferrarezi J.A."/>
            <person name="Labate C.A."/>
        </authorList>
    </citation>
    <scope>NUCLEOTIDE SEQUENCE</scope>
    <source>
        <strain evidence="9">MF-1</strain>
    </source>
</reference>
<dbReference type="Gene3D" id="3.40.850.10">
    <property type="entry name" value="Kinesin motor domain"/>
    <property type="match status" value="1"/>
</dbReference>
<evidence type="ECO:0000259" key="8">
    <source>
        <dbReference type="PROSITE" id="PS50067"/>
    </source>
</evidence>
<comment type="caution">
    <text evidence="9">The sequence shown here is derived from an EMBL/GenBank/DDBJ whole genome shotgun (WGS) entry which is preliminary data.</text>
</comment>
<evidence type="ECO:0000256" key="6">
    <source>
        <dbReference type="SAM" id="Coils"/>
    </source>
</evidence>
<dbReference type="InterPro" id="IPR027640">
    <property type="entry name" value="Kinesin-like_fam"/>
</dbReference>
<feature type="compositionally biased region" description="Polar residues" evidence="7">
    <location>
        <begin position="1"/>
        <end position="26"/>
    </location>
</feature>
<dbReference type="GO" id="GO:0005524">
    <property type="term" value="F:ATP binding"/>
    <property type="evidence" value="ECO:0007669"/>
    <property type="project" value="UniProtKB-UniRule"/>
</dbReference>
<dbReference type="SMART" id="SM00129">
    <property type="entry name" value="KISc"/>
    <property type="match status" value="1"/>
</dbReference>
<dbReference type="Pfam" id="PF00225">
    <property type="entry name" value="Kinesin"/>
    <property type="match status" value="1"/>
</dbReference>
<dbReference type="GO" id="GO:0000278">
    <property type="term" value="P:mitotic cell cycle"/>
    <property type="evidence" value="ECO:0007669"/>
    <property type="project" value="TreeGrafter"/>
</dbReference>
<keyword evidence="10" id="KW-1185">Reference proteome</keyword>
<dbReference type="EMBL" id="AVOT02008616">
    <property type="protein sequence ID" value="MBW0486361.1"/>
    <property type="molecule type" value="Genomic_DNA"/>
</dbReference>
<feature type="compositionally biased region" description="Polar residues" evidence="7">
    <location>
        <begin position="1621"/>
        <end position="1652"/>
    </location>
</feature>